<evidence type="ECO:0000256" key="5">
    <source>
        <dbReference type="ARBA" id="ARBA00022705"/>
    </source>
</evidence>
<gene>
    <name evidence="12 15" type="primary">recF</name>
    <name evidence="15" type="ORF">VXJ25_06180</name>
</gene>
<protein>
    <recommendedName>
        <fullName evidence="3 12">DNA replication and repair protein RecF</fullName>
    </recommendedName>
</protein>
<dbReference type="InterPro" id="IPR018078">
    <property type="entry name" value="DNA-binding_RecF_CS"/>
</dbReference>
<dbReference type="EMBL" id="JAZGJQ010000005">
    <property type="protein sequence ID" value="MEE6147570.1"/>
    <property type="molecule type" value="Genomic_DNA"/>
</dbReference>
<evidence type="ECO:0000256" key="9">
    <source>
        <dbReference type="ARBA" id="ARBA00023125"/>
    </source>
</evidence>
<evidence type="ECO:0000256" key="7">
    <source>
        <dbReference type="ARBA" id="ARBA00022763"/>
    </source>
</evidence>
<dbReference type="InterPro" id="IPR027417">
    <property type="entry name" value="P-loop_NTPase"/>
</dbReference>
<keyword evidence="7 12" id="KW-0227">DNA damage</keyword>
<keyword evidence="6 12" id="KW-0547">Nucleotide-binding</keyword>
<comment type="caution">
    <text evidence="15">The sequence shown here is derived from an EMBL/GenBank/DDBJ whole genome shotgun (WGS) entry which is preliminary data.</text>
</comment>
<evidence type="ECO:0000256" key="4">
    <source>
        <dbReference type="ARBA" id="ARBA00022490"/>
    </source>
</evidence>
<dbReference type="PROSITE" id="PS00618">
    <property type="entry name" value="RECF_2"/>
    <property type="match status" value="1"/>
</dbReference>
<organism evidence="15 16">
    <name type="scientific">Olsenella absiana</name>
    <dbReference type="NCBI Taxonomy" id="3115222"/>
    <lineage>
        <taxon>Bacteria</taxon>
        <taxon>Bacillati</taxon>
        <taxon>Actinomycetota</taxon>
        <taxon>Coriobacteriia</taxon>
        <taxon>Coriobacteriales</taxon>
        <taxon>Atopobiaceae</taxon>
        <taxon>Olsenella</taxon>
    </lineage>
</organism>
<keyword evidence="4 12" id="KW-0963">Cytoplasm</keyword>
<feature type="domain" description="RecF/RecN/SMC N-terminal" evidence="14">
    <location>
        <begin position="5"/>
        <end position="346"/>
    </location>
</feature>
<evidence type="ECO:0000256" key="2">
    <source>
        <dbReference type="ARBA" id="ARBA00008016"/>
    </source>
</evidence>
<dbReference type="PANTHER" id="PTHR32182">
    <property type="entry name" value="DNA REPLICATION AND REPAIR PROTEIN RECF"/>
    <property type="match status" value="1"/>
</dbReference>
<evidence type="ECO:0000313" key="16">
    <source>
        <dbReference type="Proteomes" id="UP001332931"/>
    </source>
</evidence>
<accession>A0ABU7RAF8</accession>
<proteinExistence type="inferred from homology"/>
<dbReference type="InterPro" id="IPR001238">
    <property type="entry name" value="DNA-binding_RecF"/>
</dbReference>
<keyword evidence="8 12" id="KW-0067">ATP-binding</keyword>
<dbReference type="Gene3D" id="1.20.1050.90">
    <property type="entry name" value="RecF/RecN/SMC, N-terminal domain"/>
    <property type="match status" value="1"/>
</dbReference>
<reference evidence="15 16" key="1">
    <citation type="submission" date="2024-01" db="EMBL/GenBank/DDBJ databases">
        <title>Description of Olsenella sp. nov., isolated from pig feces.</title>
        <authorList>
            <person name="Chang Y.-H."/>
        </authorList>
    </citation>
    <scope>NUCLEOTIDE SEQUENCE [LARGE SCALE GENOMIC DNA]</scope>
    <source>
        <strain evidence="15 16">YH-ols2223</strain>
    </source>
</reference>
<dbReference type="Proteomes" id="UP001332931">
    <property type="component" value="Unassembled WGS sequence"/>
</dbReference>
<comment type="subcellular location">
    <subcellularLocation>
        <location evidence="1 12 13">Cytoplasm</location>
    </subcellularLocation>
</comment>
<dbReference type="PANTHER" id="PTHR32182:SF0">
    <property type="entry name" value="DNA REPLICATION AND REPAIR PROTEIN RECF"/>
    <property type="match status" value="1"/>
</dbReference>
<dbReference type="Gene3D" id="3.40.50.300">
    <property type="entry name" value="P-loop containing nucleotide triphosphate hydrolases"/>
    <property type="match status" value="1"/>
</dbReference>
<dbReference type="HAMAP" id="MF_00365">
    <property type="entry name" value="RecF"/>
    <property type="match status" value="1"/>
</dbReference>
<sequence>MGLKVRSLGMRSFRNFSERDLELADGLTVLVGPNATGKTNSVEALQMLTSGMSFRHPRAADLIMDGAPGARISARLEGDGRVIDVACEIGERRRSFLRNGKKCRPADLSATLMSVLFCPDDLSFVKRGARWRRDELDAFGAQANAGFRKLAQAYAHAVEQRNRLLKEDAPDLALLDAWDASVATGGAALLVARLKLFYRLRAHLREIYAQVGGSDELDCAYECSLGELPGDPAAPERGEVCALFSARLAEARAHDLRRQQTSVGPQRDDIAFTLDGRDARSFGSQGQQRSIVLAWKMAEVAIAEEVLGEKPLLLLDDVMSELDASRRDAVTRFVRGGIQTVVTTTNLGYFPESLLEGAEVVRYGG</sequence>
<evidence type="ECO:0000256" key="12">
    <source>
        <dbReference type="HAMAP-Rule" id="MF_00365"/>
    </source>
</evidence>
<dbReference type="InterPro" id="IPR042174">
    <property type="entry name" value="RecF_2"/>
</dbReference>
<dbReference type="Pfam" id="PF02463">
    <property type="entry name" value="SMC_N"/>
    <property type="match status" value="1"/>
</dbReference>
<keyword evidence="12 13" id="KW-0742">SOS response</keyword>
<keyword evidence="16" id="KW-1185">Reference proteome</keyword>
<comment type="function">
    <text evidence="11 12 13">The RecF protein is involved in DNA metabolism; it is required for DNA replication and normal SOS inducibility. RecF binds preferentially to single-stranded, linear DNA. It also seems to bind ATP.</text>
</comment>
<keyword evidence="5 12" id="KW-0235">DNA replication</keyword>
<dbReference type="RefSeq" id="WP_330958338.1">
    <property type="nucleotide sequence ID" value="NZ_JAZGJQ010000005.1"/>
</dbReference>
<keyword evidence="10 12" id="KW-0234">DNA repair</keyword>
<evidence type="ECO:0000256" key="3">
    <source>
        <dbReference type="ARBA" id="ARBA00020170"/>
    </source>
</evidence>
<name>A0ABU7RAF8_9ACTN</name>
<evidence type="ECO:0000256" key="8">
    <source>
        <dbReference type="ARBA" id="ARBA00022840"/>
    </source>
</evidence>
<evidence type="ECO:0000256" key="13">
    <source>
        <dbReference type="RuleBase" id="RU000578"/>
    </source>
</evidence>
<evidence type="ECO:0000313" key="15">
    <source>
        <dbReference type="EMBL" id="MEE6147570.1"/>
    </source>
</evidence>
<feature type="binding site" evidence="12">
    <location>
        <begin position="32"/>
        <end position="39"/>
    </location>
    <ligand>
        <name>ATP</name>
        <dbReference type="ChEBI" id="CHEBI:30616"/>
    </ligand>
</feature>
<evidence type="ECO:0000259" key="14">
    <source>
        <dbReference type="Pfam" id="PF02463"/>
    </source>
</evidence>
<keyword evidence="9 12" id="KW-0238">DNA-binding</keyword>
<evidence type="ECO:0000256" key="6">
    <source>
        <dbReference type="ARBA" id="ARBA00022741"/>
    </source>
</evidence>
<dbReference type="NCBIfam" id="TIGR00611">
    <property type="entry name" value="recf"/>
    <property type="match status" value="1"/>
</dbReference>
<evidence type="ECO:0000256" key="10">
    <source>
        <dbReference type="ARBA" id="ARBA00023204"/>
    </source>
</evidence>
<comment type="similarity">
    <text evidence="2 12 13">Belongs to the RecF family.</text>
</comment>
<dbReference type="SUPFAM" id="SSF52540">
    <property type="entry name" value="P-loop containing nucleoside triphosphate hydrolases"/>
    <property type="match status" value="1"/>
</dbReference>
<evidence type="ECO:0000256" key="1">
    <source>
        <dbReference type="ARBA" id="ARBA00004496"/>
    </source>
</evidence>
<dbReference type="InterPro" id="IPR003395">
    <property type="entry name" value="RecF/RecN/SMC_N"/>
</dbReference>
<evidence type="ECO:0000256" key="11">
    <source>
        <dbReference type="ARBA" id="ARBA00025401"/>
    </source>
</evidence>